<dbReference type="InterPro" id="IPR011010">
    <property type="entry name" value="DNA_brk_join_enz"/>
</dbReference>
<evidence type="ECO:0000259" key="3">
    <source>
        <dbReference type="PROSITE" id="PS51898"/>
    </source>
</evidence>
<evidence type="ECO:0000256" key="2">
    <source>
        <dbReference type="ARBA" id="ARBA00023172"/>
    </source>
</evidence>
<keyword evidence="5" id="KW-1185">Reference proteome</keyword>
<dbReference type="GO" id="GO:0003677">
    <property type="term" value="F:DNA binding"/>
    <property type="evidence" value="ECO:0007669"/>
    <property type="project" value="UniProtKB-KW"/>
</dbReference>
<evidence type="ECO:0000313" key="4">
    <source>
        <dbReference type="EMBL" id="KAJ8910515.1"/>
    </source>
</evidence>
<dbReference type="SUPFAM" id="SSF56349">
    <property type="entry name" value="DNA breaking-rejoining enzymes"/>
    <property type="match status" value="1"/>
</dbReference>
<dbReference type="PANTHER" id="PTHR30349:SF41">
    <property type="entry name" value="INTEGRASE_RECOMBINASE PROTEIN MJ0367-RELATED"/>
    <property type="match status" value="1"/>
</dbReference>
<dbReference type="Gene3D" id="1.10.443.10">
    <property type="entry name" value="Intergrase catalytic core"/>
    <property type="match status" value="1"/>
</dbReference>
<dbReference type="InterPro" id="IPR013762">
    <property type="entry name" value="Integrase-like_cat_sf"/>
</dbReference>
<dbReference type="Pfam" id="PF00589">
    <property type="entry name" value="Phage_integrase"/>
    <property type="match status" value="1"/>
</dbReference>
<keyword evidence="2" id="KW-0233">DNA recombination</keyword>
<sequence length="344" mass="39955">MNFERQRDTLRTPQNTSTLRCQWQTEKSTLRRHYRCQKSKEVYSSEYEKFINWMTENCVEHISETVLLGYFSDLSENFSPSSLWFKYSMVKKTLMVNKNINIANYHKLIEYLKQGSKGYQPKKSKTLFRENVLKFIHEAPNETFLMKKVALIFGIFGGCRRQELVNMLITHVEDRESVFVVSVPETKTDKKRIFTIIEEDEMNSLKLIRDYMSLRPHKVDVLYIQPVGKNTFGKIPSIIAKYLGLSDPDKYTGHCMRRTSATLLAEAGASMTTLKRHGGWKSTSVAEGYLEDSISSKNKVSRMLADKILIAVDNNDSLSSRNTYEVSRVSGERVLYCTYYLAYY</sequence>
<evidence type="ECO:0000256" key="1">
    <source>
        <dbReference type="ARBA" id="ARBA00023125"/>
    </source>
</evidence>
<feature type="domain" description="Tyr recombinase" evidence="3">
    <location>
        <begin position="122"/>
        <end position="302"/>
    </location>
</feature>
<organism evidence="4 5">
    <name type="scientific">Exocentrus adspersus</name>
    <dbReference type="NCBI Taxonomy" id="1586481"/>
    <lineage>
        <taxon>Eukaryota</taxon>
        <taxon>Metazoa</taxon>
        <taxon>Ecdysozoa</taxon>
        <taxon>Arthropoda</taxon>
        <taxon>Hexapoda</taxon>
        <taxon>Insecta</taxon>
        <taxon>Pterygota</taxon>
        <taxon>Neoptera</taxon>
        <taxon>Endopterygota</taxon>
        <taxon>Coleoptera</taxon>
        <taxon>Polyphaga</taxon>
        <taxon>Cucujiformia</taxon>
        <taxon>Chrysomeloidea</taxon>
        <taxon>Cerambycidae</taxon>
        <taxon>Lamiinae</taxon>
        <taxon>Acanthocinini</taxon>
        <taxon>Exocentrus</taxon>
    </lineage>
</organism>
<name>A0AAV8V8I4_9CUCU</name>
<dbReference type="GO" id="GO:0015074">
    <property type="term" value="P:DNA integration"/>
    <property type="evidence" value="ECO:0007669"/>
    <property type="project" value="InterPro"/>
</dbReference>
<dbReference type="InterPro" id="IPR050090">
    <property type="entry name" value="Tyrosine_recombinase_XerCD"/>
</dbReference>
<dbReference type="Proteomes" id="UP001159042">
    <property type="component" value="Unassembled WGS sequence"/>
</dbReference>
<dbReference type="AlphaFoldDB" id="A0AAV8V8I4"/>
<dbReference type="EMBL" id="JANEYG010000284">
    <property type="protein sequence ID" value="KAJ8910515.1"/>
    <property type="molecule type" value="Genomic_DNA"/>
</dbReference>
<gene>
    <name evidence="4" type="ORF">NQ315_012812</name>
</gene>
<dbReference type="InterPro" id="IPR002104">
    <property type="entry name" value="Integrase_catalytic"/>
</dbReference>
<comment type="caution">
    <text evidence="4">The sequence shown here is derived from an EMBL/GenBank/DDBJ whole genome shotgun (WGS) entry which is preliminary data.</text>
</comment>
<protein>
    <recommendedName>
        <fullName evidence="3">Tyr recombinase domain-containing protein</fullName>
    </recommendedName>
</protein>
<reference evidence="4 5" key="1">
    <citation type="journal article" date="2023" name="Insect Mol. Biol.">
        <title>Genome sequencing provides insights into the evolution of gene families encoding plant cell wall-degrading enzymes in longhorned beetles.</title>
        <authorList>
            <person name="Shin N.R."/>
            <person name="Okamura Y."/>
            <person name="Kirsch R."/>
            <person name="Pauchet Y."/>
        </authorList>
    </citation>
    <scope>NUCLEOTIDE SEQUENCE [LARGE SCALE GENOMIC DNA]</scope>
    <source>
        <strain evidence="4">EAD_L_NR</strain>
    </source>
</reference>
<dbReference type="PANTHER" id="PTHR30349">
    <property type="entry name" value="PHAGE INTEGRASE-RELATED"/>
    <property type="match status" value="1"/>
</dbReference>
<dbReference type="GO" id="GO:0006310">
    <property type="term" value="P:DNA recombination"/>
    <property type="evidence" value="ECO:0007669"/>
    <property type="project" value="UniProtKB-KW"/>
</dbReference>
<accession>A0AAV8V8I4</accession>
<evidence type="ECO:0000313" key="5">
    <source>
        <dbReference type="Proteomes" id="UP001159042"/>
    </source>
</evidence>
<proteinExistence type="predicted"/>
<dbReference type="PROSITE" id="PS51898">
    <property type="entry name" value="TYR_RECOMBINASE"/>
    <property type="match status" value="1"/>
</dbReference>
<keyword evidence="1" id="KW-0238">DNA-binding</keyword>